<dbReference type="KEGG" id="cari:FNU76_23610"/>
<protein>
    <recommendedName>
        <fullName evidence="4">SsuA/THI5-like domain-containing protein</fullName>
    </recommendedName>
</protein>
<evidence type="ECO:0000259" key="4">
    <source>
        <dbReference type="Pfam" id="PF09084"/>
    </source>
</evidence>
<gene>
    <name evidence="5" type="ORF">FNU76_23610</name>
</gene>
<sequence length="343" mass="36767">MPQSEIEGMGMPQLIGCCRAAMLGLLLLGTTAHAAALRVGYLPNIGFAPLDIAESKGYWKELGVQVQLVPFADSHSQMKALAEGNIDVAGDLTANFVGWAMEGAPIKLTAETHTSNGSVKILLKSGLEVTRLNGQALGVGEKQVGQLFLVSRYLSANGRQLSDFKIQESTPEKLTANFGKGQLPIVVLPDPQALFIYRTAGAVIGADSATYPGLVTEGFAANNKSLVSIPDEQWIRFYRGWIKAVAVLRGGNMKWSEFRGGLDSVVYQGFLVEGEASTMGALASIKFPNNAEALKRHGNLGGLEYHVRAVLRFMREAGLSKTEPEARSLIQSTAFERALAASK</sequence>
<comment type="subcellular location">
    <subcellularLocation>
        <location evidence="1">Periplasm</location>
    </subcellularLocation>
</comment>
<proteinExistence type="inferred from homology"/>
<dbReference type="PANTHER" id="PTHR30024:SF47">
    <property type="entry name" value="TAURINE-BINDING PERIPLASMIC PROTEIN"/>
    <property type="match status" value="1"/>
</dbReference>
<dbReference type="Gene3D" id="3.40.190.10">
    <property type="entry name" value="Periplasmic binding protein-like II"/>
    <property type="match status" value="2"/>
</dbReference>
<keyword evidence="6" id="KW-1185">Reference proteome</keyword>
<comment type="similarity">
    <text evidence="2">Belongs to the bacterial solute-binding protein SsuA/TauA family.</text>
</comment>
<keyword evidence="3" id="KW-0732">Signal</keyword>
<evidence type="ECO:0000256" key="2">
    <source>
        <dbReference type="ARBA" id="ARBA00010742"/>
    </source>
</evidence>
<evidence type="ECO:0000313" key="6">
    <source>
        <dbReference type="Proteomes" id="UP000317550"/>
    </source>
</evidence>
<dbReference type="SUPFAM" id="SSF53850">
    <property type="entry name" value="Periplasmic binding protein-like II"/>
    <property type="match status" value="1"/>
</dbReference>
<evidence type="ECO:0000313" key="5">
    <source>
        <dbReference type="EMBL" id="QDQ29096.1"/>
    </source>
</evidence>
<dbReference type="EMBL" id="CP041730">
    <property type="protein sequence ID" value="QDQ29096.1"/>
    <property type="molecule type" value="Genomic_DNA"/>
</dbReference>
<dbReference type="AlphaFoldDB" id="A0A516SLQ7"/>
<dbReference type="Pfam" id="PF09084">
    <property type="entry name" value="NMT1"/>
    <property type="match status" value="1"/>
</dbReference>
<dbReference type="GO" id="GO:0042597">
    <property type="term" value="C:periplasmic space"/>
    <property type="evidence" value="ECO:0007669"/>
    <property type="project" value="UniProtKB-SubCell"/>
</dbReference>
<dbReference type="PANTHER" id="PTHR30024">
    <property type="entry name" value="ALIPHATIC SULFONATES-BINDING PROTEIN-RELATED"/>
    <property type="match status" value="1"/>
</dbReference>
<dbReference type="Proteomes" id="UP000317550">
    <property type="component" value="Chromosome"/>
</dbReference>
<organism evidence="5 6">
    <name type="scientific">Chitinimonas arctica</name>
    <dbReference type="NCBI Taxonomy" id="2594795"/>
    <lineage>
        <taxon>Bacteria</taxon>
        <taxon>Pseudomonadati</taxon>
        <taxon>Pseudomonadota</taxon>
        <taxon>Betaproteobacteria</taxon>
        <taxon>Neisseriales</taxon>
        <taxon>Chitinibacteraceae</taxon>
        <taxon>Chitinimonas</taxon>
    </lineage>
</organism>
<name>A0A516SLQ7_9NEIS</name>
<evidence type="ECO:0000256" key="3">
    <source>
        <dbReference type="ARBA" id="ARBA00022729"/>
    </source>
</evidence>
<feature type="domain" description="SsuA/THI5-like" evidence="4">
    <location>
        <begin position="45"/>
        <end position="186"/>
    </location>
</feature>
<dbReference type="InterPro" id="IPR015168">
    <property type="entry name" value="SsuA/THI5"/>
</dbReference>
<accession>A0A516SLQ7</accession>
<dbReference type="OrthoDB" id="174578at2"/>
<evidence type="ECO:0000256" key="1">
    <source>
        <dbReference type="ARBA" id="ARBA00004418"/>
    </source>
</evidence>
<reference evidence="6" key="1">
    <citation type="submission" date="2019-07" db="EMBL/GenBank/DDBJ databases">
        <title>Chitinimonas sp. nov., isolated from Ny-Alesund, arctica soil.</title>
        <authorList>
            <person name="Xu Q."/>
            <person name="Peng F."/>
        </authorList>
    </citation>
    <scope>NUCLEOTIDE SEQUENCE [LARGE SCALE GENOMIC DNA]</scope>
    <source>
        <strain evidence="6">R3-44</strain>
    </source>
</reference>